<dbReference type="InterPro" id="IPR000873">
    <property type="entry name" value="AMP-dep_synth/lig_dom"/>
</dbReference>
<proteinExistence type="predicted"/>
<accession>A0A1H0BSM9</accession>
<evidence type="ECO:0000259" key="2">
    <source>
        <dbReference type="Pfam" id="PF13193"/>
    </source>
</evidence>
<dbReference type="AlphaFoldDB" id="A0A1H0BSM9"/>
<dbReference type="Pfam" id="PF00501">
    <property type="entry name" value="AMP-binding"/>
    <property type="match status" value="1"/>
</dbReference>
<gene>
    <name evidence="3" type="ORF">SAMN05216259_104289</name>
</gene>
<feature type="domain" description="AMP-binding enzyme C-terminal" evidence="2">
    <location>
        <begin position="429"/>
        <end position="503"/>
    </location>
</feature>
<dbReference type="InterPro" id="IPR025110">
    <property type="entry name" value="AMP-bd_C"/>
</dbReference>
<dbReference type="SUPFAM" id="SSF56801">
    <property type="entry name" value="Acetyl-CoA synthetase-like"/>
    <property type="match status" value="1"/>
</dbReference>
<dbReference type="Gene3D" id="3.40.50.12780">
    <property type="entry name" value="N-terminal domain of ligase-like"/>
    <property type="match status" value="1"/>
</dbReference>
<evidence type="ECO:0000313" key="4">
    <source>
        <dbReference type="Proteomes" id="UP000199341"/>
    </source>
</evidence>
<keyword evidence="4" id="KW-1185">Reference proteome</keyword>
<dbReference type="InterPro" id="IPR020845">
    <property type="entry name" value="AMP-binding_CS"/>
</dbReference>
<name>A0A1H0BSM9_9ACTN</name>
<dbReference type="Proteomes" id="UP000199341">
    <property type="component" value="Unassembled WGS sequence"/>
</dbReference>
<dbReference type="STRING" id="310781.SAMN05216259_104289"/>
<dbReference type="EMBL" id="FNIE01000004">
    <property type="protein sequence ID" value="SDN48600.1"/>
    <property type="molecule type" value="Genomic_DNA"/>
</dbReference>
<reference evidence="3 4" key="1">
    <citation type="submission" date="2016-10" db="EMBL/GenBank/DDBJ databases">
        <authorList>
            <person name="de Groot N.N."/>
        </authorList>
    </citation>
    <scope>NUCLEOTIDE SEQUENCE [LARGE SCALE GENOMIC DNA]</scope>
    <source>
        <strain evidence="3 4">CGMCC 4.2022</strain>
    </source>
</reference>
<feature type="domain" description="AMP-dependent synthetase/ligase" evidence="1">
    <location>
        <begin position="36"/>
        <end position="385"/>
    </location>
</feature>
<dbReference type="Pfam" id="PF13193">
    <property type="entry name" value="AMP-binding_C"/>
    <property type="match status" value="1"/>
</dbReference>
<dbReference type="PANTHER" id="PTHR45527">
    <property type="entry name" value="NONRIBOSOMAL PEPTIDE SYNTHETASE"/>
    <property type="match status" value="1"/>
</dbReference>
<dbReference type="InterPro" id="IPR045851">
    <property type="entry name" value="AMP-bd_C_sf"/>
</dbReference>
<dbReference type="PROSITE" id="PS00455">
    <property type="entry name" value="AMP_BINDING"/>
    <property type="match status" value="1"/>
</dbReference>
<dbReference type="GO" id="GO:0005737">
    <property type="term" value="C:cytoplasm"/>
    <property type="evidence" value="ECO:0007669"/>
    <property type="project" value="TreeGrafter"/>
</dbReference>
<dbReference type="InterPro" id="IPR042099">
    <property type="entry name" value="ANL_N_sf"/>
</dbReference>
<dbReference type="GO" id="GO:0044550">
    <property type="term" value="P:secondary metabolite biosynthetic process"/>
    <property type="evidence" value="ECO:0007669"/>
    <property type="project" value="TreeGrafter"/>
</dbReference>
<dbReference type="PANTHER" id="PTHR45527:SF1">
    <property type="entry name" value="FATTY ACID SYNTHASE"/>
    <property type="match status" value="1"/>
</dbReference>
<dbReference type="GO" id="GO:0031177">
    <property type="term" value="F:phosphopantetheine binding"/>
    <property type="evidence" value="ECO:0007669"/>
    <property type="project" value="TreeGrafter"/>
</dbReference>
<evidence type="ECO:0000259" key="1">
    <source>
        <dbReference type="Pfam" id="PF00501"/>
    </source>
</evidence>
<dbReference type="Gene3D" id="3.30.300.30">
    <property type="match status" value="1"/>
</dbReference>
<dbReference type="RefSeq" id="WP_322987156.1">
    <property type="nucleotide sequence ID" value="NZ_FNIE01000004.1"/>
</dbReference>
<evidence type="ECO:0000313" key="3">
    <source>
        <dbReference type="EMBL" id="SDN48600.1"/>
    </source>
</evidence>
<sequence>MSTGHGVVGGAGGGVPAGGDGAAETGARLLYEPVIEAAHATPHALAVDAPDGRLDYAGLDELAGRYAAALGALGVRPGDRVVLWAPKGLHVVALMQGCLRAGALYVPVSSTNPPSRLARIATACTAALVVTDKEGAENVAESGGQEPEVTTFERLLAAAEGRPVPAPVAGSPDAAAYILFTSGSTGEPKGVCLSHRNALSFVRWAVAELGLGPQDRLSNHAPFNFDLSVFDLYAAFLAGASVHLVPEQLAYAPPQLLRFISDHALTVWYSVPSALTLMATRGGLLERPAPPALRVCVFAGEPFPPAQVRQLRTAWPRVRLFNWYGPTETNVCTSYEVLDADLASGRALPIGTACSGDTLHFGDAEPGRRGRELLVSGPTVMLGYWGRPPQQGPYPTGDLVEPDARGRLEYVGRRDHMVKIRGNRVELGEIEAALGLHPKVREVAVLVDGTGLDARLHAVVVPEPHSEPDLLELKRWSSERLPSYMLVDAMSLVAELPRTDNGKTNRRLLAESVLSGGPQG</sequence>
<protein>
    <submittedName>
        <fullName evidence="3">L-prolyl-[peptidyl carrier protein] synthetase</fullName>
    </submittedName>
</protein>
<organism evidence="3 4">
    <name type="scientific">Actinacidiphila guanduensis</name>
    <dbReference type="NCBI Taxonomy" id="310781"/>
    <lineage>
        <taxon>Bacteria</taxon>
        <taxon>Bacillati</taxon>
        <taxon>Actinomycetota</taxon>
        <taxon>Actinomycetes</taxon>
        <taxon>Kitasatosporales</taxon>
        <taxon>Streptomycetaceae</taxon>
        <taxon>Actinacidiphila</taxon>
    </lineage>
</organism>
<dbReference type="GO" id="GO:0043041">
    <property type="term" value="P:amino acid activation for nonribosomal peptide biosynthetic process"/>
    <property type="evidence" value="ECO:0007669"/>
    <property type="project" value="TreeGrafter"/>
</dbReference>